<feature type="transmembrane region" description="Helical" evidence="8">
    <location>
        <begin position="82"/>
        <end position="101"/>
    </location>
</feature>
<keyword evidence="3" id="KW-0813">Transport</keyword>
<keyword evidence="10" id="KW-1185">Reference proteome</keyword>
<organism evidence="9 10">
    <name type="scientific">Paenibacillus allorhizoplanae</name>
    <dbReference type="NCBI Taxonomy" id="2905648"/>
    <lineage>
        <taxon>Bacteria</taxon>
        <taxon>Bacillati</taxon>
        <taxon>Bacillota</taxon>
        <taxon>Bacilli</taxon>
        <taxon>Bacillales</taxon>
        <taxon>Paenibacillaceae</taxon>
        <taxon>Paenibacillus</taxon>
    </lineage>
</organism>
<dbReference type="Gene3D" id="1.20.1740.10">
    <property type="entry name" value="Amino acid/polyamine transporter I"/>
    <property type="match status" value="1"/>
</dbReference>
<dbReference type="RefSeq" id="WP_236286715.1">
    <property type="nucleotide sequence ID" value="NZ_CAKMMW010000004.1"/>
</dbReference>
<comment type="similarity">
    <text evidence="2">Belongs to the amino acid-polyamine-organocation (APC) superfamily. Spore germination protein (SGP) (TC 2.A.3.9) family.</text>
</comment>
<feature type="transmembrane region" description="Helical" evidence="8">
    <location>
        <begin position="309"/>
        <end position="326"/>
    </location>
</feature>
<protein>
    <submittedName>
        <fullName evidence="9">Spore germination protein YndE</fullName>
    </submittedName>
</protein>
<dbReference type="Proteomes" id="UP000838821">
    <property type="component" value="Unassembled WGS sequence"/>
</dbReference>
<feature type="transmembrane region" description="Helical" evidence="8">
    <location>
        <begin position="41"/>
        <end position="62"/>
    </location>
</feature>
<feature type="transmembrane region" description="Helical" evidence="8">
    <location>
        <begin position="121"/>
        <end position="140"/>
    </location>
</feature>
<gene>
    <name evidence="9" type="primary">yndE_6</name>
    <name evidence="9" type="ORF">PAECIP111891_02022</name>
</gene>
<dbReference type="PANTHER" id="PTHR34975:SF2">
    <property type="entry name" value="SPORE GERMINATION PROTEIN A2"/>
    <property type="match status" value="1"/>
</dbReference>
<name>A0ABM9C4J1_9BACL</name>
<dbReference type="PANTHER" id="PTHR34975">
    <property type="entry name" value="SPORE GERMINATION PROTEIN A2"/>
    <property type="match status" value="1"/>
</dbReference>
<reference evidence="9" key="1">
    <citation type="submission" date="2022-01" db="EMBL/GenBank/DDBJ databases">
        <authorList>
            <person name="Criscuolo A."/>
        </authorList>
    </citation>
    <scope>NUCLEOTIDE SEQUENCE</scope>
    <source>
        <strain evidence="9">CIP111891</strain>
    </source>
</reference>
<evidence type="ECO:0000256" key="7">
    <source>
        <dbReference type="ARBA" id="ARBA00023136"/>
    </source>
</evidence>
<comment type="caution">
    <text evidence="9">The sequence shown here is derived from an EMBL/GenBank/DDBJ whole genome shotgun (WGS) entry which is preliminary data.</text>
</comment>
<accession>A0ABM9C4J1</accession>
<evidence type="ECO:0000256" key="5">
    <source>
        <dbReference type="ARBA" id="ARBA00022692"/>
    </source>
</evidence>
<dbReference type="EMBL" id="CAKMMW010000004">
    <property type="protein sequence ID" value="CAH1202181.1"/>
    <property type="molecule type" value="Genomic_DNA"/>
</dbReference>
<evidence type="ECO:0000256" key="1">
    <source>
        <dbReference type="ARBA" id="ARBA00004141"/>
    </source>
</evidence>
<evidence type="ECO:0000256" key="3">
    <source>
        <dbReference type="ARBA" id="ARBA00022448"/>
    </source>
</evidence>
<keyword evidence="6 8" id="KW-1133">Transmembrane helix</keyword>
<evidence type="ECO:0000256" key="8">
    <source>
        <dbReference type="SAM" id="Phobius"/>
    </source>
</evidence>
<feature type="transmembrane region" description="Helical" evidence="8">
    <location>
        <begin position="274"/>
        <end position="297"/>
    </location>
</feature>
<evidence type="ECO:0000313" key="9">
    <source>
        <dbReference type="EMBL" id="CAH1202181.1"/>
    </source>
</evidence>
<keyword evidence="4" id="KW-0309">Germination</keyword>
<dbReference type="Pfam" id="PF03845">
    <property type="entry name" value="Spore_permease"/>
    <property type="match status" value="1"/>
</dbReference>
<comment type="subcellular location">
    <subcellularLocation>
        <location evidence="1">Membrane</location>
        <topology evidence="1">Multi-pass membrane protein</topology>
    </subcellularLocation>
</comment>
<feature type="transmembrane region" description="Helical" evidence="8">
    <location>
        <begin position="147"/>
        <end position="166"/>
    </location>
</feature>
<dbReference type="InterPro" id="IPR004761">
    <property type="entry name" value="Spore_GerAB"/>
</dbReference>
<evidence type="ECO:0000256" key="4">
    <source>
        <dbReference type="ARBA" id="ARBA00022544"/>
    </source>
</evidence>
<evidence type="ECO:0000256" key="2">
    <source>
        <dbReference type="ARBA" id="ARBA00007998"/>
    </source>
</evidence>
<feature type="transmembrane region" description="Helical" evidence="8">
    <location>
        <begin position="346"/>
        <end position="362"/>
    </location>
</feature>
<feature type="transmembrane region" description="Helical" evidence="8">
    <location>
        <begin position="186"/>
        <end position="209"/>
    </location>
</feature>
<feature type="transmembrane region" description="Helical" evidence="8">
    <location>
        <begin position="221"/>
        <end position="248"/>
    </location>
</feature>
<feature type="transmembrane region" description="Helical" evidence="8">
    <location>
        <begin position="12"/>
        <end position="29"/>
    </location>
</feature>
<keyword evidence="7 8" id="KW-0472">Membrane</keyword>
<dbReference type="NCBIfam" id="TIGR00912">
    <property type="entry name" value="2A0309"/>
    <property type="match status" value="1"/>
</dbReference>
<sequence length="372" mass="41585">MDTKGYTISARQLGVLFFTYLTGSSIINIPGPLIGVANNSAWLSILLSWIAGCLLLMGMLYLHKRFPSKDFIEISNSLIGKVATFILVIILPLPYIIHIGTGITLDVGLFMESTMMSETPIYIFTSTILVVAVLTVMSGIEVISQMFALLLVTLLVFVGIVLVLSIPDYDFSNLKPLIPSKFKPVILGAYMSFSFPYAELFLFSMLIPFVKEDEQKRIPKVMFVSVTLNLIVLILVTTSTILVFGPIAGDRKFPMFELARMIEVQEIVQRIESVIGMSLIVGSFMKVTITLYVMNLFVVRLFNLRDSRLLILIVGMIFFLNGKASFTDIRKWVEVVSYLGPMWEPFAFVLPLALLLAVSVLRRNSLHARSPN</sequence>
<evidence type="ECO:0000313" key="10">
    <source>
        <dbReference type="Proteomes" id="UP000838821"/>
    </source>
</evidence>
<evidence type="ECO:0000256" key="6">
    <source>
        <dbReference type="ARBA" id="ARBA00022989"/>
    </source>
</evidence>
<keyword evidence="5 8" id="KW-0812">Transmembrane</keyword>
<proteinExistence type="inferred from homology"/>